<dbReference type="EMBL" id="JACOIJ010000056">
    <property type="protein sequence ID" value="MBD1431083.1"/>
    <property type="molecule type" value="Genomic_DNA"/>
</dbReference>
<organism evidence="1 2">
    <name type="scientific">Sphingobacterium litopenaei</name>
    <dbReference type="NCBI Taxonomy" id="2763500"/>
    <lineage>
        <taxon>Bacteria</taxon>
        <taxon>Pseudomonadati</taxon>
        <taxon>Bacteroidota</taxon>
        <taxon>Sphingobacteriia</taxon>
        <taxon>Sphingobacteriales</taxon>
        <taxon>Sphingobacteriaceae</taxon>
        <taxon>Sphingobacterium</taxon>
    </lineage>
</organism>
<protein>
    <submittedName>
        <fullName evidence="1">Uncharacterized protein</fullName>
    </submittedName>
</protein>
<proteinExistence type="predicted"/>
<dbReference type="RefSeq" id="WP_190303022.1">
    <property type="nucleotide sequence ID" value="NZ_JACOIJ010000056.1"/>
</dbReference>
<name>A0ABR7YIQ6_9SPHI</name>
<sequence>MKRFFIVFFYLLILSKVYSQSESDSNLIKLSKNFQTFFNDMRWSLHVPLSSSGLIFTKGPTFYRIKDSVHWSKDEYRLLNKFVVNNESIQDSIIYMVVGINDLLSNMQIVDVYEYDHLKNVGNVVFPNPGISAEFGGGNRKFCDSFKKYLKTLEVIPNEFSAQFKLYFAYNKSNIEMTTHSENSWLKKQLDDYLIINPIKYLPPIRYGRPIYSRHEFKVNKIGNEITVEDIDYGESFFLYKDSLTLYFIEPISNSIRLEGEMLFLYDQKWSEQEFLESPDIARIGRKLNSSNLRYVLKKFHNNLVIKPCSAIYTIFIEHL</sequence>
<comment type="caution">
    <text evidence="1">The sequence shown here is derived from an EMBL/GenBank/DDBJ whole genome shotgun (WGS) entry which is preliminary data.</text>
</comment>
<gene>
    <name evidence="1" type="ORF">H8B04_16260</name>
</gene>
<evidence type="ECO:0000313" key="1">
    <source>
        <dbReference type="EMBL" id="MBD1431083.1"/>
    </source>
</evidence>
<accession>A0ABR7YIQ6</accession>
<evidence type="ECO:0000313" key="2">
    <source>
        <dbReference type="Proteomes" id="UP000651271"/>
    </source>
</evidence>
<keyword evidence="2" id="KW-1185">Reference proteome</keyword>
<reference evidence="1 2" key="1">
    <citation type="submission" date="2020-08" db="EMBL/GenBank/DDBJ databases">
        <title>Sphingobacterium sp. DN04309 isolated from aquaculture water.</title>
        <authorList>
            <person name="Zhang M."/>
        </authorList>
    </citation>
    <scope>NUCLEOTIDE SEQUENCE [LARGE SCALE GENOMIC DNA]</scope>
    <source>
        <strain evidence="1 2">DN04309</strain>
    </source>
</reference>
<dbReference type="Proteomes" id="UP000651271">
    <property type="component" value="Unassembled WGS sequence"/>
</dbReference>